<keyword evidence="6" id="KW-1185">Reference proteome</keyword>
<keyword evidence="3" id="KW-1133">Transmembrane helix</keyword>
<evidence type="ECO:0000256" key="3">
    <source>
        <dbReference type="SAM" id="Phobius"/>
    </source>
</evidence>
<sequence length="506" mass="54349">MSSPAPSKLSKAGHWIAEEFGLKSLVSAGKDAHLLILTRAVRMFAYGAAAFVLALYFEALHISDFRIGLFMTLTLLGDVLISLILTIVADKLGRRNILLLGALMMAFSGVVFASTGKYWLLLLAAIVGVISPSGGEIGPFRAVEESTLAHLVEASKRSDVFAWYVVFAIFGTSAGVLVGGGIVDHFRALDGWTDVDAYRIVFWAYTGLGLLKGILVLFLSNKCETDKRNESQEAAQIAPEEDETDPLLGGESIQQPIENGGAPKPAEKSSRNPFAHISVQSRWILLRLCALFCIDSMASGMVPFSLLNFYMDRKFHLPKTKLSSIMSATWIFSAVGNIFASSISKRIGLVKTMVFTHLPSAIFLALFPIPNSLALTICLLVARASLSSMDQAPRSAFLSAVVLPNERTAVMGIVNVSKTLSQSVGPVITGALAGHDRFWIAFVVAGSMKAAYDIGLLTFFVNTKLSRNETEQHGGAATEVPEGGSDVERTEGAEAIPEGTAPQRSN</sequence>
<organism evidence="5 6">
    <name type="scientific">Lophium mytilinum</name>
    <dbReference type="NCBI Taxonomy" id="390894"/>
    <lineage>
        <taxon>Eukaryota</taxon>
        <taxon>Fungi</taxon>
        <taxon>Dikarya</taxon>
        <taxon>Ascomycota</taxon>
        <taxon>Pezizomycotina</taxon>
        <taxon>Dothideomycetes</taxon>
        <taxon>Pleosporomycetidae</taxon>
        <taxon>Mytilinidiales</taxon>
        <taxon>Mytilinidiaceae</taxon>
        <taxon>Lophium</taxon>
    </lineage>
</organism>
<accession>A0A6A6QH47</accession>
<dbReference type="AlphaFoldDB" id="A0A6A6QH47"/>
<name>A0A6A6QH47_9PEZI</name>
<keyword evidence="3" id="KW-0812">Transmembrane</keyword>
<feature type="transmembrane region" description="Helical" evidence="3">
    <location>
        <begin position="96"/>
        <end position="113"/>
    </location>
</feature>
<dbReference type="Pfam" id="PF07690">
    <property type="entry name" value="MFS_1"/>
    <property type="match status" value="1"/>
</dbReference>
<dbReference type="Proteomes" id="UP000799750">
    <property type="component" value="Unassembled WGS sequence"/>
</dbReference>
<dbReference type="InterPro" id="IPR036259">
    <property type="entry name" value="MFS_trans_sf"/>
</dbReference>
<dbReference type="GO" id="GO:0022857">
    <property type="term" value="F:transmembrane transporter activity"/>
    <property type="evidence" value="ECO:0007669"/>
    <property type="project" value="InterPro"/>
</dbReference>
<dbReference type="OrthoDB" id="10027823at2759"/>
<evidence type="ECO:0000313" key="6">
    <source>
        <dbReference type="Proteomes" id="UP000799750"/>
    </source>
</evidence>
<evidence type="ECO:0000256" key="1">
    <source>
        <dbReference type="ARBA" id="ARBA00004141"/>
    </source>
</evidence>
<gene>
    <name evidence="5" type="ORF">BU16DRAFT_529870</name>
</gene>
<dbReference type="PANTHER" id="PTHR23520:SF5">
    <property type="entry name" value="TRANSPORTER, PUTATIVE (AFU_ORTHOLOGUE AFUA_3G04000)-RELATED"/>
    <property type="match status" value="1"/>
</dbReference>
<comment type="subcellular location">
    <subcellularLocation>
        <location evidence="1">Membrane</location>
        <topology evidence="1">Multi-pass membrane protein</topology>
    </subcellularLocation>
</comment>
<feature type="transmembrane region" description="Helical" evidence="3">
    <location>
        <begin position="43"/>
        <end position="62"/>
    </location>
</feature>
<evidence type="ECO:0000259" key="4">
    <source>
        <dbReference type="PROSITE" id="PS50850"/>
    </source>
</evidence>
<dbReference type="GO" id="GO:0000329">
    <property type="term" value="C:fungal-type vacuole membrane"/>
    <property type="evidence" value="ECO:0007669"/>
    <property type="project" value="TreeGrafter"/>
</dbReference>
<evidence type="ECO:0000256" key="2">
    <source>
        <dbReference type="SAM" id="MobiDB-lite"/>
    </source>
</evidence>
<feature type="region of interest" description="Disordered" evidence="2">
    <location>
        <begin position="470"/>
        <end position="506"/>
    </location>
</feature>
<dbReference type="Gene3D" id="1.20.1250.20">
    <property type="entry name" value="MFS general substrate transporter like domains"/>
    <property type="match status" value="2"/>
</dbReference>
<feature type="transmembrane region" description="Helical" evidence="3">
    <location>
        <begin position="361"/>
        <end position="382"/>
    </location>
</feature>
<feature type="transmembrane region" description="Helical" evidence="3">
    <location>
        <begin position="119"/>
        <end position="140"/>
    </location>
</feature>
<feature type="transmembrane region" description="Helical" evidence="3">
    <location>
        <begin position="438"/>
        <end position="461"/>
    </location>
</feature>
<feature type="domain" description="Major facilitator superfamily (MFS) profile" evidence="4">
    <location>
        <begin position="31"/>
        <end position="464"/>
    </location>
</feature>
<dbReference type="PANTHER" id="PTHR23520">
    <property type="entry name" value="TRANSPORTER, PUTATIVE (AFU_ORTHOLOGUE AFUA_3G04000)-RELATED"/>
    <property type="match status" value="1"/>
</dbReference>
<feature type="transmembrane region" description="Helical" evidence="3">
    <location>
        <begin position="200"/>
        <end position="219"/>
    </location>
</feature>
<dbReference type="EMBL" id="MU004195">
    <property type="protein sequence ID" value="KAF2491320.1"/>
    <property type="molecule type" value="Genomic_DNA"/>
</dbReference>
<dbReference type="SUPFAM" id="SSF103473">
    <property type="entry name" value="MFS general substrate transporter"/>
    <property type="match status" value="1"/>
</dbReference>
<proteinExistence type="predicted"/>
<dbReference type="PROSITE" id="PS50850">
    <property type="entry name" value="MFS"/>
    <property type="match status" value="1"/>
</dbReference>
<evidence type="ECO:0000313" key="5">
    <source>
        <dbReference type="EMBL" id="KAF2491320.1"/>
    </source>
</evidence>
<dbReference type="InterPro" id="IPR020846">
    <property type="entry name" value="MFS_dom"/>
</dbReference>
<feature type="region of interest" description="Disordered" evidence="2">
    <location>
        <begin position="230"/>
        <end position="270"/>
    </location>
</feature>
<feature type="transmembrane region" description="Helical" evidence="3">
    <location>
        <begin position="161"/>
        <end position="180"/>
    </location>
</feature>
<feature type="transmembrane region" description="Helical" evidence="3">
    <location>
        <begin position="322"/>
        <end position="340"/>
    </location>
</feature>
<reference evidence="5" key="1">
    <citation type="journal article" date="2020" name="Stud. Mycol.">
        <title>101 Dothideomycetes genomes: a test case for predicting lifestyles and emergence of pathogens.</title>
        <authorList>
            <person name="Haridas S."/>
            <person name="Albert R."/>
            <person name="Binder M."/>
            <person name="Bloem J."/>
            <person name="Labutti K."/>
            <person name="Salamov A."/>
            <person name="Andreopoulos B."/>
            <person name="Baker S."/>
            <person name="Barry K."/>
            <person name="Bills G."/>
            <person name="Bluhm B."/>
            <person name="Cannon C."/>
            <person name="Castanera R."/>
            <person name="Culley D."/>
            <person name="Daum C."/>
            <person name="Ezra D."/>
            <person name="Gonzalez J."/>
            <person name="Henrissat B."/>
            <person name="Kuo A."/>
            <person name="Liang C."/>
            <person name="Lipzen A."/>
            <person name="Lutzoni F."/>
            <person name="Magnuson J."/>
            <person name="Mondo S."/>
            <person name="Nolan M."/>
            <person name="Ohm R."/>
            <person name="Pangilinan J."/>
            <person name="Park H.-J."/>
            <person name="Ramirez L."/>
            <person name="Alfaro M."/>
            <person name="Sun H."/>
            <person name="Tritt A."/>
            <person name="Yoshinaga Y."/>
            <person name="Zwiers L.-H."/>
            <person name="Turgeon B."/>
            <person name="Goodwin S."/>
            <person name="Spatafora J."/>
            <person name="Crous P."/>
            <person name="Grigoriev I."/>
        </authorList>
    </citation>
    <scope>NUCLEOTIDE SEQUENCE</scope>
    <source>
        <strain evidence="5">CBS 269.34</strain>
    </source>
</reference>
<dbReference type="InterPro" id="IPR011701">
    <property type="entry name" value="MFS"/>
</dbReference>
<feature type="transmembrane region" description="Helical" evidence="3">
    <location>
        <begin position="284"/>
        <end position="310"/>
    </location>
</feature>
<feature type="transmembrane region" description="Helical" evidence="3">
    <location>
        <begin position="68"/>
        <end position="89"/>
    </location>
</feature>
<protein>
    <submittedName>
        <fullName evidence="5">MFS general substrate transporter</fullName>
    </submittedName>
</protein>
<keyword evidence="3" id="KW-0472">Membrane</keyword>